<dbReference type="Pfam" id="PF00106">
    <property type="entry name" value="adh_short"/>
    <property type="match status" value="1"/>
</dbReference>
<dbReference type="GO" id="GO:0016616">
    <property type="term" value="F:oxidoreductase activity, acting on the CH-OH group of donors, NAD or NADP as acceptor"/>
    <property type="evidence" value="ECO:0007669"/>
    <property type="project" value="TreeGrafter"/>
</dbReference>
<dbReference type="Proteomes" id="UP000887013">
    <property type="component" value="Unassembled WGS sequence"/>
</dbReference>
<dbReference type="InterPro" id="IPR036291">
    <property type="entry name" value="NAD(P)-bd_dom_sf"/>
</dbReference>
<proteinExistence type="inferred from homology"/>
<dbReference type="EMBL" id="BMAW01069569">
    <property type="protein sequence ID" value="GFT69632.1"/>
    <property type="molecule type" value="Genomic_DNA"/>
</dbReference>
<dbReference type="GO" id="GO:0005811">
    <property type="term" value="C:lipid droplet"/>
    <property type="evidence" value="ECO:0007669"/>
    <property type="project" value="TreeGrafter"/>
</dbReference>
<gene>
    <name evidence="3" type="primary">HSD17B13</name>
    <name evidence="3" type="ORF">NPIL_370591</name>
</gene>
<organism evidence="3 4">
    <name type="scientific">Nephila pilipes</name>
    <name type="common">Giant wood spider</name>
    <name type="synonym">Nephila maculata</name>
    <dbReference type="NCBI Taxonomy" id="299642"/>
    <lineage>
        <taxon>Eukaryota</taxon>
        <taxon>Metazoa</taxon>
        <taxon>Ecdysozoa</taxon>
        <taxon>Arthropoda</taxon>
        <taxon>Chelicerata</taxon>
        <taxon>Arachnida</taxon>
        <taxon>Araneae</taxon>
        <taxon>Araneomorphae</taxon>
        <taxon>Entelegynae</taxon>
        <taxon>Araneoidea</taxon>
        <taxon>Nephilidae</taxon>
        <taxon>Nephila</taxon>
    </lineage>
</organism>
<accession>A0A8X6PKM0</accession>
<keyword evidence="4" id="KW-1185">Reference proteome</keyword>
<evidence type="ECO:0000313" key="3">
    <source>
        <dbReference type="EMBL" id="GFT69632.1"/>
    </source>
</evidence>
<name>A0A8X6PKM0_NEPPI</name>
<evidence type="ECO:0000256" key="2">
    <source>
        <dbReference type="ARBA" id="ARBA00023002"/>
    </source>
</evidence>
<reference evidence="3" key="1">
    <citation type="submission" date="2020-08" db="EMBL/GenBank/DDBJ databases">
        <title>Multicomponent nature underlies the extraordinary mechanical properties of spider dragline silk.</title>
        <authorList>
            <person name="Kono N."/>
            <person name="Nakamura H."/>
            <person name="Mori M."/>
            <person name="Yoshida Y."/>
            <person name="Ohtoshi R."/>
            <person name="Malay A.D."/>
            <person name="Moran D.A.P."/>
            <person name="Tomita M."/>
            <person name="Numata K."/>
            <person name="Arakawa K."/>
        </authorList>
    </citation>
    <scope>NUCLEOTIDE SEQUENCE</scope>
</reference>
<dbReference type="SUPFAM" id="SSF51735">
    <property type="entry name" value="NAD(P)-binding Rossmann-fold domains"/>
    <property type="match status" value="1"/>
</dbReference>
<keyword evidence="2" id="KW-0560">Oxidoreductase</keyword>
<comment type="caution">
    <text evidence="3">The sequence shown here is derived from an EMBL/GenBank/DDBJ whole genome shotgun (WGS) entry which is preliminary data.</text>
</comment>
<dbReference type="PANTHER" id="PTHR24322">
    <property type="entry name" value="PKSB"/>
    <property type="match status" value="1"/>
</dbReference>
<dbReference type="AlphaFoldDB" id="A0A8X6PKM0"/>
<dbReference type="Gene3D" id="3.40.50.720">
    <property type="entry name" value="NAD(P)-binding Rossmann-like Domain"/>
    <property type="match status" value="1"/>
</dbReference>
<dbReference type="OrthoDB" id="5840532at2759"/>
<sequence>MLYIPSLLFTLNYHLIGSDIYRCLLMFLKLLWVSFPFKCPAYTDQRLMVSIIELEKLGAMCGRKIAKGTEKLTSEIKERYGSAAGYLCDITNLQEVENVGKKVVKEVGEVTIVVNNAGILQNVLFTDLDPAKIKKTLEVNVLSHFWVTIKVLAAFNGQKENGILKVSPIVSSQRNHHRYPASPTNMSPAVQSPCGKTWGFWTQNSLST</sequence>
<protein>
    <submittedName>
        <fullName evidence="3">17-beta-hydroxysteroid dehydrogenase 13</fullName>
    </submittedName>
</protein>
<evidence type="ECO:0000313" key="4">
    <source>
        <dbReference type="Proteomes" id="UP000887013"/>
    </source>
</evidence>
<comment type="similarity">
    <text evidence="1">Belongs to the short-chain dehydrogenases/reductases (SDR) family.</text>
</comment>
<dbReference type="InterPro" id="IPR002347">
    <property type="entry name" value="SDR_fam"/>
</dbReference>
<evidence type="ECO:0000256" key="1">
    <source>
        <dbReference type="ARBA" id="ARBA00006484"/>
    </source>
</evidence>
<dbReference type="PANTHER" id="PTHR24322:SF736">
    <property type="entry name" value="RETINOL DEHYDROGENASE 10"/>
    <property type="match status" value="1"/>
</dbReference>